<protein>
    <recommendedName>
        <fullName evidence="4">Protein KAKU4</fullName>
    </recommendedName>
</protein>
<dbReference type="PANTHER" id="PTHR33416">
    <property type="entry name" value="NUCLEAR PORE COMPLEX PROTEIN NUP1"/>
    <property type="match status" value="1"/>
</dbReference>
<evidence type="ECO:0000313" key="2">
    <source>
        <dbReference type="EMBL" id="KAL3613843.1"/>
    </source>
</evidence>
<gene>
    <name evidence="2" type="ORF">CASFOL_041917</name>
</gene>
<feature type="region of interest" description="Disordered" evidence="1">
    <location>
        <begin position="63"/>
        <end position="90"/>
    </location>
</feature>
<feature type="compositionally biased region" description="Pro residues" evidence="1">
    <location>
        <begin position="27"/>
        <end position="43"/>
    </location>
</feature>
<evidence type="ECO:0000313" key="3">
    <source>
        <dbReference type="Proteomes" id="UP001632038"/>
    </source>
</evidence>
<dbReference type="PANTHER" id="PTHR33416:SF17">
    <property type="entry name" value="PROTEIN KAKU4"/>
    <property type="match status" value="1"/>
</dbReference>
<dbReference type="Proteomes" id="UP001632038">
    <property type="component" value="Unassembled WGS sequence"/>
</dbReference>
<feature type="compositionally biased region" description="Polar residues" evidence="1">
    <location>
        <begin position="363"/>
        <end position="376"/>
    </location>
</feature>
<dbReference type="EMBL" id="JAVIJP010000107">
    <property type="protein sequence ID" value="KAL3613843.1"/>
    <property type="molecule type" value="Genomic_DNA"/>
</dbReference>
<evidence type="ECO:0000256" key="1">
    <source>
        <dbReference type="SAM" id="MobiDB-lite"/>
    </source>
</evidence>
<feature type="region of interest" description="Disordered" evidence="1">
    <location>
        <begin position="438"/>
        <end position="461"/>
    </location>
</feature>
<accession>A0ABD3B921</accession>
<sequence>MATPRSGAGGKIVTNRRKQRLSTTPYDRPPPPPSPLPSRPPKSPNWFSFLASGAGKILNYIFTESESSSSEEEDSASEDDIDNENLDEMPFNEVDTLNEENVQNSETKWTIEQLIMQADFSREESDKLKKVLDSRVSEAGEKNFLAGSPEDADMYNKAVQEAKRWFQEKKGGSSSVAELAHGTCNLNSTGLGYVDTEGGSPVDVARSYMKERPPWSSPTRSFELRTPLTTTMKIFKERTLDSVSSKKPNSLVSGSWNIQEELRRVRSKATEDMLNSPSKIDPSLFQVGSNRVESSIAAFQPVTSVSRNNEDSEAVPVEGEIDNAKLLHPSSSNHAEEHRTGPSFSNINGVPATKVTEIDEKQNVNGFSSSQTSFSAGQHDEENNNMHRANDKKLASNVDGNCELLSEAYMEVPIVTEDTHNRMGMQYEELAISMAQPEIVLGKQQQPRKLGRNGRKGRGRG</sequence>
<feature type="compositionally biased region" description="Basic residues" evidence="1">
    <location>
        <begin position="449"/>
        <end position="461"/>
    </location>
</feature>
<feature type="compositionally biased region" description="Acidic residues" evidence="1">
    <location>
        <begin position="69"/>
        <end position="87"/>
    </location>
</feature>
<reference evidence="3" key="1">
    <citation type="journal article" date="2024" name="IScience">
        <title>Strigolactones Initiate the Formation of Haustorium-like Structures in Castilleja.</title>
        <authorList>
            <person name="Buerger M."/>
            <person name="Peterson D."/>
            <person name="Chory J."/>
        </authorList>
    </citation>
    <scope>NUCLEOTIDE SEQUENCE [LARGE SCALE GENOMIC DNA]</scope>
</reference>
<dbReference type="AlphaFoldDB" id="A0ABD3B921"/>
<feature type="region of interest" description="Disordered" evidence="1">
    <location>
        <begin position="1"/>
        <end position="47"/>
    </location>
</feature>
<comment type="caution">
    <text evidence="2">The sequence shown here is derived from an EMBL/GenBank/DDBJ whole genome shotgun (WGS) entry which is preliminary data.</text>
</comment>
<evidence type="ECO:0008006" key="4">
    <source>
        <dbReference type="Google" id="ProtNLM"/>
    </source>
</evidence>
<organism evidence="2 3">
    <name type="scientific">Castilleja foliolosa</name>
    <dbReference type="NCBI Taxonomy" id="1961234"/>
    <lineage>
        <taxon>Eukaryota</taxon>
        <taxon>Viridiplantae</taxon>
        <taxon>Streptophyta</taxon>
        <taxon>Embryophyta</taxon>
        <taxon>Tracheophyta</taxon>
        <taxon>Spermatophyta</taxon>
        <taxon>Magnoliopsida</taxon>
        <taxon>eudicotyledons</taxon>
        <taxon>Gunneridae</taxon>
        <taxon>Pentapetalae</taxon>
        <taxon>asterids</taxon>
        <taxon>lamiids</taxon>
        <taxon>Lamiales</taxon>
        <taxon>Orobanchaceae</taxon>
        <taxon>Pedicularideae</taxon>
        <taxon>Castillejinae</taxon>
        <taxon>Castilleja</taxon>
    </lineage>
</organism>
<proteinExistence type="predicted"/>
<feature type="region of interest" description="Disordered" evidence="1">
    <location>
        <begin position="360"/>
        <end position="384"/>
    </location>
</feature>
<name>A0ABD3B921_9LAMI</name>
<keyword evidence="3" id="KW-1185">Reference proteome</keyword>